<dbReference type="EMBL" id="ABIB01000009">
    <property type="protein sequence ID" value="EDP95234.1"/>
    <property type="molecule type" value="Genomic_DNA"/>
</dbReference>
<dbReference type="STRING" id="391587.KAOT1_09186"/>
<proteinExistence type="predicted"/>
<dbReference type="OrthoDB" id="1436588at2"/>
<keyword evidence="2" id="KW-1185">Reference proteome</keyword>
<accession>A9E3M0</accession>
<evidence type="ECO:0000313" key="2">
    <source>
        <dbReference type="Proteomes" id="UP000002945"/>
    </source>
</evidence>
<organism evidence="1 2">
    <name type="scientific">Kordia algicida OT-1</name>
    <dbReference type="NCBI Taxonomy" id="391587"/>
    <lineage>
        <taxon>Bacteria</taxon>
        <taxon>Pseudomonadati</taxon>
        <taxon>Bacteroidota</taxon>
        <taxon>Flavobacteriia</taxon>
        <taxon>Flavobacteriales</taxon>
        <taxon>Flavobacteriaceae</taxon>
        <taxon>Kordia</taxon>
    </lineage>
</organism>
<dbReference type="eggNOG" id="ENOG50317Q0">
    <property type="taxonomic scope" value="Bacteria"/>
</dbReference>
<evidence type="ECO:0000313" key="1">
    <source>
        <dbReference type="EMBL" id="EDP95234.1"/>
    </source>
</evidence>
<comment type="caution">
    <text evidence="1">The sequence shown here is derived from an EMBL/GenBank/DDBJ whole genome shotgun (WGS) entry which is preliminary data.</text>
</comment>
<sequence length="142" mass="16560">MIINTTYTDKEAARLIDTHLGESFSLMQRIKLKGIGSKRMIINDVSPKLKQYLNTVDDLSYGSIELRPKGILIHIHKKLTSFSWIVPYHKLHIYTSAYFSIHAEGNFIQFKKNKLYKENKAFIEKMKTQKNSVLNITDYYEG</sequence>
<dbReference type="Proteomes" id="UP000002945">
    <property type="component" value="Unassembled WGS sequence"/>
</dbReference>
<reference evidence="1 2" key="1">
    <citation type="journal article" date="2011" name="J. Bacteriol.">
        <title>Genome sequence of the algicidal bacterium Kordia algicida OT-1.</title>
        <authorList>
            <person name="Lee H.S."/>
            <person name="Kang S.G."/>
            <person name="Kwon K.K."/>
            <person name="Lee J.H."/>
            <person name="Kim S.J."/>
        </authorList>
    </citation>
    <scope>NUCLEOTIDE SEQUENCE [LARGE SCALE GENOMIC DNA]</scope>
    <source>
        <strain evidence="1 2">OT-1</strain>
    </source>
</reference>
<dbReference type="RefSeq" id="WP_007094399.1">
    <property type="nucleotide sequence ID" value="NZ_CP142125.1"/>
</dbReference>
<name>A9E3M0_9FLAO</name>
<protein>
    <submittedName>
        <fullName evidence="1">Uncharacterized protein</fullName>
    </submittedName>
</protein>
<gene>
    <name evidence="1" type="ORF">KAOT1_09186</name>
</gene>
<dbReference type="HOGENOM" id="CLU_149410_0_0_10"/>
<dbReference type="AlphaFoldDB" id="A9E3M0"/>